<dbReference type="Proteomes" id="UP000233256">
    <property type="component" value="Unassembled WGS sequence"/>
</dbReference>
<evidence type="ECO:0000313" key="4">
    <source>
        <dbReference type="Proteomes" id="UP000233256"/>
    </source>
</evidence>
<protein>
    <recommendedName>
        <fullName evidence="2">TadE-like domain-containing protein</fullName>
    </recommendedName>
</protein>
<dbReference type="InterPro" id="IPR012495">
    <property type="entry name" value="TadE-like_dom"/>
</dbReference>
<accession>A0A2N1PPY7</accession>
<organism evidence="3 4">
    <name type="scientific">Candidatus Wallbacteria bacterium HGW-Wallbacteria-1</name>
    <dbReference type="NCBI Taxonomy" id="2013854"/>
    <lineage>
        <taxon>Bacteria</taxon>
        <taxon>Candidatus Walliibacteriota</taxon>
    </lineage>
</organism>
<reference evidence="3 4" key="1">
    <citation type="journal article" date="2017" name="ISME J.">
        <title>Potential for microbial H2 and metal transformations associated with novel bacteria and archaea in deep terrestrial subsurface sediments.</title>
        <authorList>
            <person name="Hernsdorf A.W."/>
            <person name="Amano Y."/>
            <person name="Miyakawa K."/>
            <person name="Ise K."/>
            <person name="Suzuki Y."/>
            <person name="Anantharaman K."/>
            <person name="Probst A."/>
            <person name="Burstein D."/>
            <person name="Thomas B.C."/>
            <person name="Banfield J.F."/>
        </authorList>
    </citation>
    <scope>NUCLEOTIDE SEQUENCE [LARGE SCALE GENOMIC DNA]</scope>
    <source>
        <strain evidence="3">HGW-Wallbacteria-1</strain>
    </source>
</reference>
<dbReference type="EMBL" id="PGXC01000005">
    <property type="protein sequence ID" value="PKK90396.1"/>
    <property type="molecule type" value="Genomic_DNA"/>
</dbReference>
<keyword evidence="1" id="KW-0472">Membrane</keyword>
<sequence>MNRFRSDRRSGRGQSVVEFALVLPIALILIIGVIDMGWYFFQYLTLSNIARKAARQASVGMSDADVRNLIMAQSSIKPSSIDITVKKPDGTAVDIANRDENNIVTVVLKKQDPTILVPLAPLLNIVGGPADDPVGDVSSNLSVIYSCAIE</sequence>
<gene>
    <name evidence="3" type="ORF">CVV64_08510</name>
</gene>
<keyword evidence="1" id="KW-1133">Transmembrane helix</keyword>
<feature type="domain" description="TadE-like" evidence="2">
    <location>
        <begin position="13"/>
        <end position="55"/>
    </location>
</feature>
<dbReference type="AlphaFoldDB" id="A0A2N1PPY7"/>
<feature type="transmembrane region" description="Helical" evidence="1">
    <location>
        <begin position="21"/>
        <end position="41"/>
    </location>
</feature>
<evidence type="ECO:0000256" key="1">
    <source>
        <dbReference type="SAM" id="Phobius"/>
    </source>
</evidence>
<keyword evidence="1" id="KW-0812">Transmembrane</keyword>
<proteinExistence type="predicted"/>
<dbReference type="Pfam" id="PF07811">
    <property type="entry name" value="TadE"/>
    <property type="match status" value="1"/>
</dbReference>
<evidence type="ECO:0000313" key="3">
    <source>
        <dbReference type="EMBL" id="PKK90396.1"/>
    </source>
</evidence>
<evidence type="ECO:0000259" key="2">
    <source>
        <dbReference type="Pfam" id="PF07811"/>
    </source>
</evidence>
<name>A0A2N1PPY7_9BACT</name>
<comment type="caution">
    <text evidence="3">The sequence shown here is derived from an EMBL/GenBank/DDBJ whole genome shotgun (WGS) entry which is preliminary data.</text>
</comment>